<accession>A0AAV6VU27</accession>
<dbReference type="PROSITE" id="PS50171">
    <property type="entry name" value="ZF_MATRIN"/>
    <property type="match status" value="1"/>
</dbReference>
<dbReference type="SUPFAM" id="SSF57667">
    <property type="entry name" value="beta-beta-alpha zinc fingers"/>
    <property type="match status" value="2"/>
</dbReference>
<comment type="subcellular location">
    <subcellularLocation>
        <location evidence="1">Nucleus</location>
    </subcellularLocation>
</comment>
<dbReference type="SMART" id="SM00355">
    <property type="entry name" value="ZnF_C2H2"/>
    <property type="match status" value="3"/>
</dbReference>
<proteinExistence type="predicted"/>
<evidence type="ECO:0000256" key="5">
    <source>
        <dbReference type="ARBA" id="ARBA00023242"/>
    </source>
</evidence>
<reference evidence="9 10" key="1">
    <citation type="journal article" date="2022" name="Nat. Ecol. Evol.">
        <title>A masculinizing supergene underlies an exaggerated male reproductive morph in a spider.</title>
        <authorList>
            <person name="Hendrickx F."/>
            <person name="De Corte Z."/>
            <person name="Sonet G."/>
            <person name="Van Belleghem S.M."/>
            <person name="Kostlbacher S."/>
            <person name="Vangestel C."/>
        </authorList>
    </citation>
    <scope>NUCLEOTIDE SEQUENCE [LARGE SCALE GENOMIC DNA]</scope>
    <source>
        <strain evidence="9">W744_W776</strain>
    </source>
</reference>
<evidence type="ECO:0000256" key="4">
    <source>
        <dbReference type="ARBA" id="ARBA00022833"/>
    </source>
</evidence>
<keyword evidence="2" id="KW-0479">Metal-binding</keyword>
<gene>
    <name evidence="9" type="ORF">JTE90_009405</name>
</gene>
<dbReference type="PROSITE" id="PS50157">
    <property type="entry name" value="ZINC_FINGER_C2H2_2"/>
    <property type="match status" value="1"/>
</dbReference>
<dbReference type="PROSITE" id="PS00028">
    <property type="entry name" value="ZINC_FINGER_C2H2_1"/>
    <property type="match status" value="1"/>
</dbReference>
<dbReference type="Gene3D" id="3.30.160.60">
    <property type="entry name" value="Classic Zinc Finger"/>
    <property type="match status" value="2"/>
</dbReference>
<evidence type="ECO:0000313" key="10">
    <source>
        <dbReference type="Proteomes" id="UP000827092"/>
    </source>
</evidence>
<dbReference type="InterPro" id="IPR013087">
    <property type="entry name" value="Znf_C2H2_type"/>
</dbReference>
<dbReference type="GO" id="GO:0003676">
    <property type="term" value="F:nucleic acid binding"/>
    <property type="evidence" value="ECO:0007669"/>
    <property type="project" value="InterPro"/>
</dbReference>
<keyword evidence="4" id="KW-0862">Zinc</keyword>
<feature type="domain" description="C2H2-type" evidence="7">
    <location>
        <begin position="126"/>
        <end position="150"/>
    </location>
</feature>
<evidence type="ECO:0000313" key="9">
    <source>
        <dbReference type="EMBL" id="KAG8199566.1"/>
    </source>
</evidence>
<dbReference type="Pfam" id="PF12874">
    <property type="entry name" value="zf-met"/>
    <property type="match status" value="1"/>
</dbReference>
<comment type="caution">
    <text evidence="9">The sequence shown here is derived from an EMBL/GenBank/DDBJ whole genome shotgun (WGS) entry which is preliminary data.</text>
</comment>
<evidence type="ECO:0000259" key="8">
    <source>
        <dbReference type="PROSITE" id="PS50171"/>
    </source>
</evidence>
<protein>
    <recommendedName>
        <fullName evidence="11">C2H2-type domain-containing protein</fullName>
    </recommendedName>
</protein>
<keyword evidence="10" id="KW-1185">Reference proteome</keyword>
<dbReference type="Proteomes" id="UP000827092">
    <property type="component" value="Unassembled WGS sequence"/>
</dbReference>
<organism evidence="9 10">
    <name type="scientific">Oedothorax gibbosus</name>
    <dbReference type="NCBI Taxonomy" id="931172"/>
    <lineage>
        <taxon>Eukaryota</taxon>
        <taxon>Metazoa</taxon>
        <taxon>Ecdysozoa</taxon>
        <taxon>Arthropoda</taxon>
        <taxon>Chelicerata</taxon>
        <taxon>Arachnida</taxon>
        <taxon>Araneae</taxon>
        <taxon>Araneomorphae</taxon>
        <taxon>Entelegynae</taxon>
        <taxon>Araneoidea</taxon>
        <taxon>Linyphiidae</taxon>
        <taxon>Erigoninae</taxon>
        <taxon>Oedothorax</taxon>
    </lineage>
</organism>
<name>A0AAV6VU27_9ARAC</name>
<dbReference type="InterPro" id="IPR036236">
    <property type="entry name" value="Znf_C2H2_sf"/>
</dbReference>
<keyword evidence="5" id="KW-0539">Nucleus</keyword>
<dbReference type="InterPro" id="IPR003604">
    <property type="entry name" value="Matrin/U1-like-C_Znf_C2H2"/>
</dbReference>
<dbReference type="AlphaFoldDB" id="A0AAV6VU27"/>
<dbReference type="GO" id="GO:0008270">
    <property type="term" value="F:zinc ion binding"/>
    <property type="evidence" value="ECO:0007669"/>
    <property type="project" value="UniProtKB-KW"/>
</dbReference>
<evidence type="ECO:0000256" key="1">
    <source>
        <dbReference type="ARBA" id="ARBA00004123"/>
    </source>
</evidence>
<feature type="domain" description="Matrin-type" evidence="8">
    <location>
        <begin position="64"/>
        <end position="94"/>
    </location>
</feature>
<dbReference type="SMART" id="SM00451">
    <property type="entry name" value="ZnF_U1"/>
    <property type="match status" value="3"/>
</dbReference>
<evidence type="ECO:0000256" key="3">
    <source>
        <dbReference type="ARBA" id="ARBA00022771"/>
    </source>
</evidence>
<evidence type="ECO:0000259" key="7">
    <source>
        <dbReference type="PROSITE" id="PS50157"/>
    </source>
</evidence>
<dbReference type="EMBL" id="JAFNEN010000026">
    <property type="protein sequence ID" value="KAG8199566.1"/>
    <property type="molecule type" value="Genomic_DNA"/>
</dbReference>
<dbReference type="GO" id="GO:0005634">
    <property type="term" value="C:nucleus"/>
    <property type="evidence" value="ECO:0007669"/>
    <property type="project" value="UniProtKB-SubCell"/>
</dbReference>
<sequence>MPVPVNKKIKCMLCNEWSEDLVSIANHLKSDDHQKKTMENSEKMNTAHQGKCVSPKNLVLVNALYCELCDVKTTGVERMVSHYKSKKHSKNLRYHADEKKDIDRKDFQKRQVILLKEIELKKCGIFKCSMCTIVFETKRSFKKHLRSENHHQRINIIRSITKQENHLMFPKHYSIINI</sequence>
<dbReference type="InterPro" id="IPR000690">
    <property type="entry name" value="Matrin/U1-C_Znf_C2H2"/>
</dbReference>
<keyword evidence="3 6" id="KW-0863">Zinc-finger</keyword>
<evidence type="ECO:0008006" key="11">
    <source>
        <dbReference type="Google" id="ProtNLM"/>
    </source>
</evidence>
<evidence type="ECO:0000256" key="6">
    <source>
        <dbReference type="PROSITE-ProRule" id="PRU00042"/>
    </source>
</evidence>
<evidence type="ECO:0000256" key="2">
    <source>
        <dbReference type="ARBA" id="ARBA00022723"/>
    </source>
</evidence>